<dbReference type="GeneID" id="19208916"/>
<accession>A0A5M3MV51</accession>
<protein>
    <submittedName>
        <fullName evidence="1">Uncharacterized protein</fullName>
    </submittedName>
</protein>
<dbReference type="EMBL" id="JH711576">
    <property type="protein sequence ID" value="EIW82595.1"/>
    <property type="molecule type" value="Genomic_DNA"/>
</dbReference>
<evidence type="ECO:0000313" key="1">
    <source>
        <dbReference type="EMBL" id="EIW82595.1"/>
    </source>
</evidence>
<dbReference type="RefSeq" id="XP_007766416.1">
    <property type="nucleotide sequence ID" value="XM_007768226.1"/>
</dbReference>
<dbReference type="Proteomes" id="UP000053558">
    <property type="component" value="Unassembled WGS sequence"/>
</dbReference>
<evidence type="ECO:0000313" key="2">
    <source>
        <dbReference type="Proteomes" id="UP000053558"/>
    </source>
</evidence>
<gene>
    <name evidence="1" type="ORF">CONPUDRAFT_71364</name>
</gene>
<comment type="caution">
    <text evidence="1">The sequence shown here is derived from an EMBL/GenBank/DDBJ whole genome shotgun (WGS) entry which is preliminary data.</text>
</comment>
<proteinExistence type="predicted"/>
<dbReference type="KEGG" id="cput:CONPUDRAFT_71364"/>
<name>A0A5M3MV51_CONPW</name>
<keyword evidence="2" id="KW-1185">Reference proteome</keyword>
<reference evidence="2" key="1">
    <citation type="journal article" date="2012" name="Science">
        <title>The Paleozoic origin of enzymatic lignin decomposition reconstructed from 31 fungal genomes.</title>
        <authorList>
            <person name="Floudas D."/>
            <person name="Binder M."/>
            <person name="Riley R."/>
            <person name="Barry K."/>
            <person name="Blanchette R.A."/>
            <person name="Henrissat B."/>
            <person name="Martinez A.T."/>
            <person name="Otillar R."/>
            <person name="Spatafora J.W."/>
            <person name="Yadav J.S."/>
            <person name="Aerts A."/>
            <person name="Benoit I."/>
            <person name="Boyd A."/>
            <person name="Carlson A."/>
            <person name="Copeland A."/>
            <person name="Coutinho P.M."/>
            <person name="de Vries R.P."/>
            <person name="Ferreira P."/>
            <person name="Findley K."/>
            <person name="Foster B."/>
            <person name="Gaskell J."/>
            <person name="Glotzer D."/>
            <person name="Gorecki P."/>
            <person name="Heitman J."/>
            <person name="Hesse C."/>
            <person name="Hori C."/>
            <person name="Igarashi K."/>
            <person name="Jurgens J.A."/>
            <person name="Kallen N."/>
            <person name="Kersten P."/>
            <person name="Kohler A."/>
            <person name="Kuees U."/>
            <person name="Kumar T.K.A."/>
            <person name="Kuo A."/>
            <person name="LaButti K."/>
            <person name="Larrondo L.F."/>
            <person name="Lindquist E."/>
            <person name="Ling A."/>
            <person name="Lombard V."/>
            <person name="Lucas S."/>
            <person name="Lundell T."/>
            <person name="Martin R."/>
            <person name="McLaughlin D.J."/>
            <person name="Morgenstern I."/>
            <person name="Morin E."/>
            <person name="Murat C."/>
            <person name="Nagy L.G."/>
            <person name="Nolan M."/>
            <person name="Ohm R.A."/>
            <person name="Patyshakuliyeva A."/>
            <person name="Rokas A."/>
            <person name="Ruiz-Duenas F.J."/>
            <person name="Sabat G."/>
            <person name="Salamov A."/>
            <person name="Samejima M."/>
            <person name="Schmutz J."/>
            <person name="Slot J.C."/>
            <person name="St John F."/>
            <person name="Stenlid J."/>
            <person name="Sun H."/>
            <person name="Sun S."/>
            <person name="Syed K."/>
            <person name="Tsang A."/>
            <person name="Wiebenga A."/>
            <person name="Young D."/>
            <person name="Pisabarro A."/>
            <person name="Eastwood D.C."/>
            <person name="Martin F."/>
            <person name="Cullen D."/>
            <person name="Grigoriev I.V."/>
            <person name="Hibbett D.S."/>
        </authorList>
    </citation>
    <scope>NUCLEOTIDE SEQUENCE [LARGE SCALE GENOMIC DNA]</scope>
    <source>
        <strain evidence="2">RWD-64-598 SS2</strain>
    </source>
</reference>
<sequence>MVAFKIPTVAVDVRTNNFATVFGTVSMSSNWQMRVISYTIKSDGSIIETVTFYPEEQHKPSQLWLEDPKTKAKVHAWTPPVLNEPTQVILEFQHSKDNGTTWLPNSVDKNDFSEYPVPVGDKNTLNTIIVTKDHDGSEYSNGEISVVQMPAPVPY</sequence>
<dbReference type="AlphaFoldDB" id="A0A5M3MV51"/>
<organism evidence="1 2">
    <name type="scientific">Coniophora puteana (strain RWD-64-598)</name>
    <name type="common">Brown rot fungus</name>
    <dbReference type="NCBI Taxonomy" id="741705"/>
    <lineage>
        <taxon>Eukaryota</taxon>
        <taxon>Fungi</taxon>
        <taxon>Dikarya</taxon>
        <taxon>Basidiomycota</taxon>
        <taxon>Agaricomycotina</taxon>
        <taxon>Agaricomycetes</taxon>
        <taxon>Agaricomycetidae</taxon>
        <taxon>Boletales</taxon>
        <taxon>Coniophorineae</taxon>
        <taxon>Coniophoraceae</taxon>
        <taxon>Coniophora</taxon>
    </lineage>
</organism>